<dbReference type="RefSeq" id="XP_024753309.1">
    <property type="nucleotide sequence ID" value="XM_024898116.1"/>
</dbReference>
<dbReference type="PANTHER" id="PTHR11188:SF166">
    <property type="entry name" value="ARRESTIN (OR S-ANTIGEN), N-TERMINAL DOMAIN PROTEIN (AFU_ORTHOLOGUE AFUA_7G02050)"/>
    <property type="match status" value="1"/>
</dbReference>
<dbReference type="GO" id="GO:0070086">
    <property type="term" value="P:ubiquitin-dependent endocytosis"/>
    <property type="evidence" value="ECO:0007669"/>
    <property type="project" value="TreeGrafter"/>
</dbReference>
<dbReference type="InterPro" id="IPR011021">
    <property type="entry name" value="Arrestin-like_N"/>
</dbReference>
<dbReference type="GeneID" id="36606234"/>
<dbReference type="InterPro" id="IPR050357">
    <property type="entry name" value="Arrestin_domain-protein"/>
</dbReference>
<name>A0A2T4BL48_9HYPO</name>
<evidence type="ECO:0000313" key="3">
    <source>
        <dbReference type="EMBL" id="PTB69989.1"/>
    </source>
</evidence>
<dbReference type="EMBL" id="KZ680208">
    <property type="protein sequence ID" value="PTB69989.1"/>
    <property type="molecule type" value="Genomic_DNA"/>
</dbReference>
<dbReference type="GO" id="GO:0031625">
    <property type="term" value="F:ubiquitin protein ligase binding"/>
    <property type="evidence" value="ECO:0007669"/>
    <property type="project" value="TreeGrafter"/>
</dbReference>
<gene>
    <name evidence="3" type="ORF">BBK36DRAFT_47103</name>
</gene>
<dbReference type="Pfam" id="PF00339">
    <property type="entry name" value="Arrestin_N"/>
    <property type="match status" value="1"/>
</dbReference>
<proteinExistence type="predicted"/>
<sequence>MSIKILLDNQPEFYTNLDAISGKVFLTLPKSEQIGSIVVKLEGESATALQVPRNYGYEPGITRVAPPPGPPGSIVGENHKILYKLVKVFPDDYYESSNNPYGSHPLDAGQHQFPFAFKLPINNACSNPEAMARFGGLGGVGGYGSGGGLFGLGGVRVMDGSKQLFLRHVTATLPPSLTGFPMQAEIRYYIKVTVQRPGLLKENWRYQIGFKFLPIEPPRPPITGQEAFARRPFSFTPRAKGGSSKKRSSLFSSKKVNEALEAEGDSPTPPSIEISARLPHPSILTCNQPVPLRLLAKKLVDSSEQIHLISFQMDLIGVTEIRSHGLFHHKVNRWVVASYTDINIPLCAPGDEVGKEMVIPDDLWRNRPLPNTVAPSFNTCNLSRKYEIELKLGVSRGDPKMGAMTRDPFSQPQNIFLPLHFASVEVYSGIAPPVELLKAARNTRPEGIVIVRPPPRLPPRTSVSEASGPGPSGRPPQQRPGQAGPAMPERPPQDPLYPPQLQPGDIPAYEDVPPPSYDEAMAENLSGPFDGLRPRPAYSGVTNENAPSEMPEKS</sequence>
<evidence type="ECO:0000259" key="2">
    <source>
        <dbReference type="Pfam" id="PF00339"/>
    </source>
</evidence>
<evidence type="ECO:0000256" key="1">
    <source>
        <dbReference type="SAM" id="MobiDB-lite"/>
    </source>
</evidence>
<dbReference type="Proteomes" id="UP000241546">
    <property type="component" value="Unassembled WGS sequence"/>
</dbReference>
<feature type="compositionally biased region" description="Pro residues" evidence="1">
    <location>
        <begin position="488"/>
        <end position="501"/>
    </location>
</feature>
<evidence type="ECO:0000313" key="4">
    <source>
        <dbReference type="Proteomes" id="UP000241546"/>
    </source>
</evidence>
<reference evidence="4" key="1">
    <citation type="submission" date="2016-07" db="EMBL/GenBank/DDBJ databases">
        <title>Multiple horizontal gene transfer events from other fungi enriched the ability of initially mycotrophic Trichoderma (Ascomycota) to feed on dead plant biomass.</title>
        <authorList>
            <consortium name="DOE Joint Genome Institute"/>
            <person name="Atanasova L."/>
            <person name="Chenthamara K."/>
            <person name="Zhang J."/>
            <person name="Grujic M."/>
            <person name="Henrissat B."/>
            <person name="Kuo A."/>
            <person name="Aerts A."/>
            <person name="Salamov A."/>
            <person name="Lipzen A."/>
            <person name="Labutti K."/>
            <person name="Barry K."/>
            <person name="Miao Y."/>
            <person name="Rahimi M.J."/>
            <person name="Shen Q."/>
            <person name="Grigoriev I.V."/>
            <person name="Kubicek C.P."/>
            <person name="Druzhinina I.S."/>
        </authorList>
    </citation>
    <scope>NUCLEOTIDE SEQUENCE [LARGE SCALE GENOMIC DNA]</scope>
    <source>
        <strain evidence="4">TUCIM 6016</strain>
    </source>
</reference>
<dbReference type="AlphaFoldDB" id="A0A2T4BL48"/>
<dbReference type="InterPro" id="IPR014752">
    <property type="entry name" value="Arrestin-like_C"/>
</dbReference>
<accession>A0A2T4BL48</accession>
<keyword evidence="4" id="KW-1185">Reference proteome</keyword>
<dbReference type="GO" id="GO:0030674">
    <property type="term" value="F:protein-macromolecule adaptor activity"/>
    <property type="evidence" value="ECO:0007669"/>
    <property type="project" value="TreeGrafter"/>
</dbReference>
<dbReference type="OrthoDB" id="3365616at2759"/>
<feature type="domain" description="Arrestin-like N-terminal" evidence="2">
    <location>
        <begin position="4"/>
        <end position="127"/>
    </location>
</feature>
<dbReference type="CDD" id="cd22952">
    <property type="entry name" value="ART10-like"/>
    <property type="match status" value="1"/>
</dbReference>
<organism evidence="3 4">
    <name type="scientific">Trichoderma citrinoviride</name>
    <dbReference type="NCBI Taxonomy" id="58853"/>
    <lineage>
        <taxon>Eukaryota</taxon>
        <taxon>Fungi</taxon>
        <taxon>Dikarya</taxon>
        <taxon>Ascomycota</taxon>
        <taxon>Pezizomycotina</taxon>
        <taxon>Sordariomycetes</taxon>
        <taxon>Hypocreomycetidae</taxon>
        <taxon>Hypocreales</taxon>
        <taxon>Hypocreaceae</taxon>
        <taxon>Trichoderma</taxon>
    </lineage>
</organism>
<dbReference type="GO" id="GO:0005886">
    <property type="term" value="C:plasma membrane"/>
    <property type="evidence" value="ECO:0007669"/>
    <property type="project" value="TreeGrafter"/>
</dbReference>
<dbReference type="PANTHER" id="PTHR11188">
    <property type="entry name" value="ARRESTIN DOMAIN CONTAINING PROTEIN"/>
    <property type="match status" value="1"/>
</dbReference>
<dbReference type="GO" id="GO:0005829">
    <property type="term" value="C:cytosol"/>
    <property type="evidence" value="ECO:0007669"/>
    <property type="project" value="TreeGrafter"/>
</dbReference>
<feature type="region of interest" description="Disordered" evidence="1">
    <location>
        <begin position="448"/>
        <end position="554"/>
    </location>
</feature>
<dbReference type="Gene3D" id="2.60.40.640">
    <property type="match status" value="1"/>
</dbReference>
<protein>
    <recommendedName>
        <fullName evidence="2">Arrestin-like N-terminal domain-containing protein</fullName>
    </recommendedName>
</protein>